<proteinExistence type="predicted"/>
<keyword evidence="3" id="KW-1185">Reference proteome</keyword>
<feature type="region of interest" description="Disordered" evidence="1">
    <location>
        <begin position="134"/>
        <end position="156"/>
    </location>
</feature>
<sequence length="386" mass="42842">MLLINLQQVIILERNDIKQKKEKHNYYINIKNLSHQMGKKSNSIAPEVVKLPLQPDTSHGPGELIQAHHKRLVHQPSGGLPIAQQQQAPPPSLFDIQKNHIRNARLQSFSNLQVDPLISRNRSYNSVAYQLPSAVPQPGTPGSPRSGHGGGTPTIKMTAGTTLTSGNGLQQYGGVASKSSFLIAKNEQNNINLMSMQASIKQVSDSVMHTRSNEQIHIGGHKKGGGTKLANNHKTSKFKATSGEDLILSTQSQSLSSGAYHAQQQRSSHMSQGTSSMNVDQILSPTTAISAVSVSQTMPPPPKPQKRRDRLGNFINQGVQKRWQVTFRDMIAKGETLITIHEVESYKEYNKIEDDPYKELSWKEQFKRLKEKEESEKTESCNCIIF</sequence>
<accession>A0A8J8NUS0</accession>
<gene>
    <name evidence="2" type="ORF">FGO68_gene10113</name>
</gene>
<reference evidence="2" key="1">
    <citation type="submission" date="2019-06" db="EMBL/GenBank/DDBJ databases">
        <authorList>
            <person name="Zheng W."/>
        </authorList>
    </citation>
    <scope>NUCLEOTIDE SEQUENCE</scope>
    <source>
        <strain evidence="2">QDHG01</strain>
    </source>
</reference>
<dbReference type="EMBL" id="RRYP01005619">
    <property type="protein sequence ID" value="TNV81878.1"/>
    <property type="molecule type" value="Genomic_DNA"/>
</dbReference>
<evidence type="ECO:0000313" key="2">
    <source>
        <dbReference type="EMBL" id="TNV81878.1"/>
    </source>
</evidence>
<organism evidence="2 3">
    <name type="scientific">Halteria grandinella</name>
    <dbReference type="NCBI Taxonomy" id="5974"/>
    <lineage>
        <taxon>Eukaryota</taxon>
        <taxon>Sar</taxon>
        <taxon>Alveolata</taxon>
        <taxon>Ciliophora</taxon>
        <taxon>Intramacronucleata</taxon>
        <taxon>Spirotrichea</taxon>
        <taxon>Stichotrichia</taxon>
        <taxon>Sporadotrichida</taxon>
        <taxon>Halteriidae</taxon>
        <taxon>Halteria</taxon>
    </lineage>
</organism>
<evidence type="ECO:0000256" key="1">
    <source>
        <dbReference type="SAM" id="MobiDB-lite"/>
    </source>
</evidence>
<dbReference type="AlphaFoldDB" id="A0A8J8NUS0"/>
<protein>
    <submittedName>
        <fullName evidence="2">Uncharacterized protein</fullName>
    </submittedName>
</protein>
<evidence type="ECO:0000313" key="3">
    <source>
        <dbReference type="Proteomes" id="UP000785679"/>
    </source>
</evidence>
<name>A0A8J8NUS0_HALGN</name>
<comment type="caution">
    <text evidence="2">The sequence shown here is derived from an EMBL/GenBank/DDBJ whole genome shotgun (WGS) entry which is preliminary data.</text>
</comment>
<dbReference type="Proteomes" id="UP000785679">
    <property type="component" value="Unassembled WGS sequence"/>
</dbReference>